<evidence type="ECO:0000313" key="3">
    <source>
        <dbReference type="Proteomes" id="UP000321204"/>
    </source>
</evidence>
<keyword evidence="1" id="KW-0472">Membrane</keyword>
<gene>
    <name evidence="2" type="ORF">FSB75_06340</name>
</gene>
<feature type="transmembrane region" description="Helical" evidence="1">
    <location>
        <begin position="47"/>
        <end position="69"/>
    </location>
</feature>
<keyword evidence="1" id="KW-1133">Transmembrane helix</keyword>
<dbReference type="Proteomes" id="UP000321204">
    <property type="component" value="Chromosome"/>
</dbReference>
<feature type="transmembrane region" description="Helical" evidence="1">
    <location>
        <begin position="125"/>
        <end position="146"/>
    </location>
</feature>
<reference evidence="2 3" key="1">
    <citation type="journal article" date="2015" name="Int. J. Syst. Evol. Microbiol.">
        <title>Flavisolibacter ginsenosidimutans sp. nov., with ginsenoside-converting activity isolated from soil used for cultivating ginseng.</title>
        <authorList>
            <person name="Zhao Y."/>
            <person name="Liu Q."/>
            <person name="Kang M.S."/>
            <person name="Jin F."/>
            <person name="Yu H."/>
            <person name="Im W.T."/>
        </authorList>
    </citation>
    <scope>NUCLEOTIDE SEQUENCE [LARGE SCALE GENOMIC DNA]</scope>
    <source>
        <strain evidence="2 3">Gsoil 636</strain>
    </source>
</reference>
<dbReference type="RefSeq" id="WP_146784422.1">
    <property type="nucleotide sequence ID" value="NZ_BAABIO010000002.1"/>
</dbReference>
<keyword evidence="3" id="KW-1185">Reference proteome</keyword>
<sequence>MKKQTETRWFTAVVIFLFVYCGLLFFFRSVLLKLETGNGSVLKPEPGQILAVGFLILVYHFSYLGLYAFSALGNRQKAMASFLAVVINLTLLYGFKLWFDAISENPFLGFTDRKLPWYAEEKTKFLLANGPLLLFFIIVFAFRLIAIAQRRFSEAGTAA</sequence>
<dbReference type="KEGG" id="fgg:FSB75_06340"/>
<feature type="transmembrane region" description="Helical" evidence="1">
    <location>
        <begin position="9"/>
        <end position="27"/>
    </location>
</feature>
<name>A0A5B8UGP3_9BACT</name>
<proteinExistence type="predicted"/>
<feature type="transmembrane region" description="Helical" evidence="1">
    <location>
        <begin position="81"/>
        <end position="99"/>
    </location>
</feature>
<evidence type="ECO:0000256" key="1">
    <source>
        <dbReference type="SAM" id="Phobius"/>
    </source>
</evidence>
<accession>A0A5B8UGP3</accession>
<organism evidence="2 3">
    <name type="scientific">Flavisolibacter ginsenosidimutans</name>
    <dbReference type="NCBI Taxonomy" id="661481"/>
    <lineage>
        <taxon>Bacteria</taxon>
        <taxon>Pseudomonadati</taxon>
        <taxon>Bacteroidota</taxon>
        <taxon>Chitinophagia</taxon>
        <taxon>Chitinophagales</taxon>
        <taxon>Chitinophagaceae</taxon>
        <taxon>Flavisolibacter</taxon>
    </lineage>
</organism>
<dbReference type="EMBL" id="CP042433">
    <property type="protein sequence ID" value="QEC55535.1"/>
    <property type="molecule type" value="Genomic_DNA"/>
</dbReference>
<evidence type="ECO:0000313" key="2">
    <source>
        <dbReference type="EMBL" id="QEC55535.1"/>
    </source>
</evidence>
<keyword evidence="1" id="KW-0812">Transmembrane</keyword>
<protein>
    <submittedName>
        <fullName evidence="2">Uncharacterized protein</fullName>
    </submittedName>
</protein>
<dbReference type="AlphaFoldDB" id="A0A5B8UGP3"/>